<proteinExistence type="predicted"/>
<reference evidence="1 2" key="1">
    <citation type="submission" date="2020-04" db="EMBL/GenBank/DDBJ databases">
        <authorList>
            <person name="De Canck E."/>
        </authorList>
    </citation>
    <scope>NUCLEOTIDE SEQUENCE [LARGE SCALE GENOMIC DNA]</scope>
    <source>
        <strain evidence="1 2">LMG 27177</strain>
    </source>
</reference>
<sequence length="91" mass="10188">MENGRHGVKPLLGIFFEDTRGTTPEHARPLYRARATELILSQEDKRFLYMQKATCNLQADVVASLKACRYALPGRPQAPARQLARLIGVPP</sequence>
<dbReference type="AlphaFoldDB" id="A0A6J5H1U3"/>
<gene>
    <name evidence="1" type="ORF">LMG27177_07589</name>
</gene>
<evidence type="ECO:0000313" key="2">
    <source>
        <dbReference type="Proteomes" id="UP000494252"/>
    </source>
</evidence>
<protein>
    <submittedName>
        <fullName evidence="1">Uncharacterized protein</fullName>
    </submittedName>
</protein>
<accession>A0A6J5H1U3</accession>
<evidence type="ECO:0000313" key="1">
    <source>
        <dbReference type="EMBL" id="CAB3810911.1"/>
    </source>
</evidence>
<organism evidence="1 2">
    <name type="scientific">Paraburkholderia fynbosensis</name>
    <dbReference type="NCBI Taxonomy" id="1200993"/>
    <lineage>
        <taxon>Bacteria</taxon>
        <taxon>Pseudomonadati</taxon>
        <taxon>Pseudomonadota</taxon>
        <taxon>Betaproteobacteria</taxon>
        <taxon>Burkholderiales</taxon>
        <taxon>Burkholderiaceae</taxon>
        <taxon>Paraburkholderia</taxon>
    </lineage>
</organism>
<keyword evidence="2" id="KW-1185">Reference proteome</keyword>
<name>A0A6J5H1U3_9BURK</name>
<dbReference type="Proteomes" id="UP000494252">
    <property type="component" value="Unassembled WGS sequence"/>
</dbReference>
<dbReference type="EMBL" id="CADIKI010000054">
    <property type="protein sequence ID" value="CAB3810911.1"/>
    <property type="molecule type" value="Genomic_DNA"/>
</dbReference>